<gene>
    <name evidence="6" type="ORF">A4A49_56881</name>
</gene>
<evidence type="ECO:0000313" key="7">
    <source>
        <dbReference type="Proteomes" id="UP000187609"/>
    </source>
</evidence>
<dbReference type="CDD" id="cd15797">
    <property type="entry name" value="PMEI"/>
    <property type="match status" value="1"/>
</dbReference>
<feature type="signal peptide" evidence="4">
    <location>
        <begin position="1"/>
        <end position="26"/>
    </location>
</feature>
<sequence>MTSSFASYFLLLILFENLFYFQTSSADNASDEALIMNICRQVQDSTFCLNTFRQNLHTHPYIPTEVTRVAISQSLQHATNNRIFIQTSKKNSKNKEVQDLYTICDSGYGLMISFLQDATLSLAKKDYSALENSLPKCPRFVTDCRSVFGNKSTPELLDRNRKQLDLVLMANIAKGFINK</sequence>
<keyword evidence="1 4" id="KW-0732">Signal</keyword>
<reference evidence="6" key="1">
    <citation type="submission" date="2016-11" db="EMBL/GenBank/DDBJ databases">
        <title>The genome of Nicotiana attenuata.</title>
        <authorList>
            <person name="Xu S."/>
            <person name="Brockmoeller T."/>
            <person name="Gaquerel E."/>
            <person name="Navarro A."/>
            <person name="Kuhl H."/>
            <person name="Gase K."/>
            <person name="Ling Z."/>
            <person name="Zhou W."/>
            <person name="Kreitzer C."/>
            <person name="Stanke M."/>
            <person name="Tang H."/>
            <person name="Lyons E."/>
            <person name="Pandey P."/>
            <person name="Pandey S.P."/>
            <person name="Timmermann B."/>
            <person name="Baldwin I.T."/>
        </authorList>
    </citation>
    <scope>NUCLEOTIDE SEQUENCE [LARGE SCALE GENOMIC DNA]</scope>
    <source>
        <strain evidence="6">UT</strain>
    </source>
</reference>
<comment type="similarity">
    <text evidence="3">Belongs to the PMEI family.</text>
</comment>
<dbReference type="Pfam" id="PF04043">
    <property type="entry name" value="PMEI"/>
    <property type="match status" value="1"/>
</dbReference>
<evidence type="ECO:0000256" key="2">
    <source>
        <dbReference type="ARBA" id="ARBA00023157"/>
    </source>
</evidence>
<dbReference type="OMA" id="ALIMNIC"/>
<feature type="domain" description="Pectinesterase inhibitor" evidence="5">
    <location>
        <begin position="30"/>
        <end position="176"/>
    </location>
</feature>
<proteinExistence type="inferred from homology"/>
<dbReference type="Gramene" id="OIT27369">
    <property type="protein sequence ID" value="OIT27369"/>
    <property type="gene ID" value="A4A49_56881"/>
</dbReference>
<keyword evidence="2" id="KW-1015">Disulfide bond</keyword>
<dbReference type="Gene3D" id="1.20.140.40">
    <property type="entry name" value="Invertase/pectin methylesterase inhibitor family protein"/>
    <property type="match status" value="1"/>
</dbReference>
<organism evidence="6 7">
    <name type="scientific">Nicotiana attenuata</name>
    <name type="common">Coyote tobacco</name>
    <dbReference type="NCBI Taxonomy" id="49451"/>
    <lineage>
        <taxon>Eukaryota</taxon>
        <taxon>Viridiplantae</taxon>
        <taxon>Streptophyta</taxon>
        <taxon>Embryophyta</taxon>
        <taxon>Tracheophyta</taxon>
        <taxon>Spermatophyta</taxon>
        <taxon>Magnoliopsida</taxon>
        <taxon>eudicotyledons</taxon>
        <taxon>Gunneridae</taxon>
        <taxon>Pentapetalae</taxon>
        <taxon>asterids</taxon>
        <taxon>lamiids</taxon>
        <taxon>Solanales</taxon>
        <taxon>Solanaceae</taxon>
        <taxon>Nicotianoideae</taxon>
        <taxon>Nicotianeae</taxon>
        <taxon>Nicotiana</taxon>
    </lineage>
</organism>
<dbReference type="InterPro" id="IPR052421">
    <property type="entry name" value="PCW_Enzyme_Inhibitor"/>
</dbReference>
<comment type="caution">
    <text evidence="6">The sequence shown here is derived from an EMBL/GenBank/DDBJ whole genome shotgun (WGS) entry which is preliminary data.</text>
</comment>
<feature type="chain" id="PRO_5012136822" description="Pectinesterase inhibitor domain-containing protein" evidence="4">
    <location>
        <begin position="27"/>
        <end position="179"/>
    </location>
</feature>
<dbReference type="Proteomes" id="UP000187609">
    <property type="component" value="Unassembled WGS sequence"/>
</dbReference>
<accession>A0A1J6L8I8</accession>
<evidence type="ECO:0000256" key="1">
    <source>
        <dbReference type="ARBA" id="ARBA00022729"/>
    </source>
</evidence>
<dbReference type="InterPro" id="IPR034086">
    <property type="entry name" value="PMEI_plant"/>
</dbReference>
<evidence type="ECO:0000256" key="4">
    <source>
        <dbReference type="SAM" id="SignalP"/>
    </source>
</evidence>
<dbReference type="AlphaFoldDB" id="A0A1J6L8I8"/>
<dbReference type="SUPFAM" id="SSF101148">
    <property type="entry name" value="Plant invertase/pectin methylesterase inhibitor"/>
    <property type="match status" value="1"/>
</dbReference>
<dbReference type="PANTHER" id="PTHR36710:SF1">
    <property type="entry name" value="F14J9.2 PROTEIN"/>
    <property type="match status" value="1"/>
</dbReference>
<evidence type="ECO:0000313" key="6">
    <source>
        <dbReference type="EMBL" id="OIT27369.1"/>
    </source>
</evidence>
<dbReference type="InterPro" id="IPR035513">
    <property type="entry name" value="Invertase/methylesterase_inhib"/>
</dbReference>
<protein>
    <recommendedName>
        <fullName evidence="5">Pectinesterase inhibitor domain-containing protein</fullName>
    </recommendedName>
</protein>
<dbReference type="InterPro" id="IPR006501">
    <property type="entry name" value="Pectinesterase_inhib_dom"/>
</dbReference>
<name>A0A1J6L8I8_NICAT</name>
<dbReference type="SMR" id="A0A1J6L8I8"/>
<dbReference type="GO" id="GO:0046910">
    <property type="term" value="F:pectinesterase inhibitor activity"/>
    <property type="evidence" value="ECO:0007669"/>
    <property type="project" value="InterPro"/>
</dbReference>
<keyword evidence="7" id="KW-1185">Reference proteome</keyword>
<dbReference type="NCBIfam" id="TIGR01614">
    <property type="entry name" value="PME_inhib"/>
    <property type="match status" value="1"/>
</dbReference>
<dbReference type="SMART" id="SM00856">
    <property type="entry name" value="PMEI"/>
    <property type="match status" value="1"/>
</dbReference>
<dbReference type="PANTHER" id="PTHR36710">
    <property type="entry name" value="PECTINESTERASE INHIBITOR-LIKE"/>
    <property type="match status" value="1"/>
</dbReference>
<dbReference type="EMBL" id="MJEQ01002435">
    <property type="protein sequence ID" value="OIT27369.1"/>
    <property type="molecule type" value="Genomic_DNA"/>
</dbReference>
<evidence type="ECO:0000256" key="3">
    <source>
        <dbReference type="ARBA" id="ARBA00038471"/>
    </source>
</evidence>
<evidence type="ECO:0000259" key="5">
    <source>
        <dbReference type="SMART" id="SM00856"/>
    </source>
</evidence>